<evidence type="ECO:0000256" key="7">
    <source>
        <dbReference type="ARBA" id="ARBA00023002"/>
    </source>
</evidence>
<evidence type="ECO:0000313" key="15">
    <source>
        <dbReference type="EMBL" id="OJJ75578.1"/>
    </source>
</evidence>
<gene>
    <name evidence="15" type="ORF">ASPBRDRAFT_118237</name>
</gene>
<dbReference type="PANTHER" id="PTHR32361:SF9">
    <property type="entry name" value="FERRIC REDUCTASE TRANSMEMBRANE COMPONENT 3-RELATED"/>
    <property type="match status" value="1"/>
</dbReference>
<feature type="transmembrane region" description="Helical" evidence="13">
    <location>
        <begin position="156"/>
        <end position="178"/>
    </location>
</feature>
<dbReference type="Gene3D" id="3.40.50.80">
    <property type="entry name" value="Nucleotide-binding domain of ferredoxin-NADP reductase (FNR) module"/>
    <property type="match status" value="1"/>
</dbReference>
<dbReference type="STRING" id="767769.A0A1L9UV22"/>
<keyword evidence="11" id="KW-0175">Coiled coil</keyword>
<dbReference type="AlphaFoldDB" id="A0A1L9UV22"/>
<dbReference type="Pfam" id="PF08022">
    <property type="entry name" value="FAD_binding_8"/>
    <property type="match status" value="1"/>
</dbReference>
<dbReference type="InterPro" id="IPR013121">
    <property type="entry name" value="Fe_red_NAD-bd_6"/>
</dbReference>
<feature type="compositionally biased region" description="Low complexity" evidence="12">
    <location>
        <begin position="564"/>
        <end position="577"/>
    </location>
</feature>
<keyword evidence="7" id="KW-0560">Oxidoreductase</keyword>
<feature type="coiled-coil region" evidence="11">
    <location>
        <begin position="481"/>
        <end position="508"/>
    </location>
</feature>
<name>A0A1L9UV22_ASPBC</name>
<evidence type="ECO:0000256" key="12">
    <source>
        <dbReference type="SAM" id="MobiDB-lite"/>
    </source>
</evidence>
<dbReference type="InterPro" id="IPR013112">
    <property type="entry name" value="FAD-bd_8"/>
</dbReference>
<protein>
    <recommendedName>
        <fullName evidence="14">FAD-binding FR-type domain-containing protein</fullName>
    </recommendedName>
</protein>
<feature type="transmembrane region" description="Helical" evidence="13">
    <location>
        <begin position="124"/>
        <end position="144"/>
    </location>
</feature>
<dbReference type="InterPro" id="IPR017927">
    <property type="entry name" value="FAD-bd_FR_type"/>
</dbReference>
<evidence type="ECO:0000259" key="14">
    <source>
        <dbReference type="PROSITE" id="PS51384"/>
    </source>
</evidence>
<keyword evidence="10" id="KW-0325">Glycoprotein</keyword>
<dbReference type="Pfam" id="PF01794">
    <property type="entry name" value="Ferric_reduct"/>
    <property type="match status" value="1"/>
</dbReference>
<dbReference type="GO" id="GO:0005886">
    <property type="term" value="C:plasma membrane"/>
    <property type="evidence" value="ECO:0007669"/>
    <property type="project" value="TreeGrafter"/>
</dbReference>
<dbReference type="OrthoDB" id="3944240at2759"/>
<evidence type="ECO:0000313" key="16">
    <source>
        <dbReference type="Proteomes" id="UP000184499"/>
    </source>
</evidence>
<dbReference type="SFLD" id="SFLDG01168">
    <property type="entry name" value="Ferric_reductase_subgroup_(FRE"/>
    <property type="match status" value="1"/>
</dbReference>
<dbReference type="GeneID" id="93569643"/>
<keyword evidence="3" id="KW-0813">Transport</keyword>
<dbReference type="PANTHER" id="PTHR32361">
    <property type="entry name" value="FERRIC/CUPRIC REDUCTASE TRANSMEMBRANE COMPONENT"/>
    <property type="match status" value="1"/>
</dbReference>
<dbReference type="PROSITE" id="PS51384">
    <property type="entry name" value="FAD_FR"/>
    <property type="match status" value="1"/>
</dbReference>
<dbReference type="EMBL" id="KV878680">
    <property type="protein sequence ID" value="OJJ75578.1"/>
    <property type="molecule type" value="Genomic_DNA"/>
</dbReference>
<evidence type="ECO:0000256" key="5">
    <source>
        <dbReference type="ARBA" id="ARBA00022982"/>
    </source>
</evidence>
<dbReference type="InterPro" id="IPR013130">
    <property type="entry name" value="Fe3_Rdtase_TM_dom"/>
</dbReference>
<dbReference type="Pfam" id="PF08030">
    <property type="entry name" value="NAD_binding_6"/>
    <property type="match status" value="1"/>
</dbReference>
<evidence type="ECO:0000256" key="13">
    <source>
        <dbReference type="SAM" id="Phobius"/>
    </source>
</evidence>
<dbReference type="RefSeq" id="XP_067482825.1">
    <property type="nucleotide sequence ID" value="XM_067617155.1"/>
</dbReference>
<dbReference type="SFLD" id="SFLDS00052">
    <property type="entry name" value="Ferric_Reductase_Domain"/>
    <property type="match status" value="1"/>
</dbReference>
<evidence type="ECO:0000256" key="11">
    <source>
        <dbReference type="SAM" id="Coils"/>
    </source>
</evidence>
<feature type="transmembrane region" description="Helical" evidence="13">
    <location>
        <begin position="263"/>
        <end position="282"/>
    </location>
</feature>
<feature type="transmembrane region" description="Helical" evidence="13">
    <location>
        <begin position="239"/>
        <end position="256"/>
    </location>
</feature>
<feature type="region of interest" description="Disordered" evidence="12">
    <location>
        <begin position="563"/>
        <end position="585"/>
    </location>
</feature>
<keyword evidence="16" id="KW-1185">Reference proteome</keyword>
<evidence type="ECO:0000256" key="3">
    <source>
        <dbReference type="ARBA" id="ARBA00022448"/>
    </source>
</evidence>
<dbReference type="GO" id="GO:0000293">
    <property type="term" value="F:ferric-chelate reductase activity"/>
    <property type="evidence" value="ECO:0007669"/>
    <property type="project" value="UniProtKB-ARBA"/>
</dbReference>
<organism evidence="15 16">
    <name type="scientific">Aspergillus brasiliensis (strain CBS 101740 / IMI 381727 / IBT 21946)</name>
    <dbReference type="NCBI Taxonomy" id="767769"/>
    <lineage>
        <taxon>Eukaryota</taxon>
        <taxon>Fungi</taxon>
        <taxon>Dikarya</taxon>
        <taxon>Ascomycota</taxon>
        <taxon>Pezizomycotina</taxon>
        <taxon>Eurotiomycetes</taxon>
        <taxon>Eurotiomycetidae</taxon>
        <taxon>Eurotiales</taxon>
        <taxon>Aspergillaceae</taxon>
        <taxon>Aspergillus</taxon>
        <taxon>Aspergillus subgen. Circumdati</taxon>
    </lineage>
</organism>
<dbReference type="InterPro" id="IPR039261">
    <property type="entry name" value="FNR_nucleotide-bd"/>
</dbReference>
<dbReference type="Proteomes" id="UP000184499">
    <property type="component" value="Unassembled WGS sequence"/>
</dbReference>
<sequence length="662" mass="73577">MQMEGMSGGTYYGVLHASDVDFANITQVKTFLHELKHLEYLPILGARYAEYFWYGVIVLLVVVAIVNRVYSLVRHLRLHPNITQNSYLANVASSTLATITALAREPSYLQWTPRALSPWIKIPPFGPIYIILIYFVFIIVLEFINNDVAGAGYWQFLGVRAGWLATAQIPLLVALAGKRNLIGMLCGIPYVRLNIYHRWVSRGLLLLSTFHFAFQNHGWDLYHISKLEWDTDDCPTKGIAAYAFILWMNLTTLAPFRHMSYEFFVVQHIITFFGFIIALSYHLDTGPAPNAQRYIYVTAGIYVAGLILRFVYYSYINSRPAQAILEPLEGSATKVRITARKIRNWKPGSHILLSLPRLGLQLSHPATILSIPSSHDNELVLILKAHKGFTRKLIKTAKSTTINSHKDAESVQPKRSYTALIDGPYASSAPDFTSFDSVVFLAGGTGVTFTLSQFLHVAHRSTDAGSLPLRQVLFIWTIKESRQASWVLAELEAAMQKLQNTKIQIRVKIFITQDSHCLPDITTTTTTNNINNNEKQSCACTGPCTCNKYIDNDNADIDKIQEITTPTTPSSPCTNPDADADADPDSALETSRIITFQQGRPSFDGYIEDAVLQAKGEIAVAVCGPIGLTVSVRQAVVRVSDDLAVCKGSGLPGVFLHVENVC</sequence>
<evidence type="ECO:0000256" key="1">
    <source>
        <dbReference type="ARBA" id="ARBA00004141"/>
    </source>
</evidence>
<evidence type="ECO:0000256" key="2">
    <source>
        <dbReference type="ARBA" id="ARBA00006278"/>
    </source>
</evidence>
<keyword evidence="8" id="KW-0406">Ion transport</keyword>
<comment type="similarity">
    <text evidence="2">Belongs to the ferric reductase (FRE) family.</text>
</comment>
<dbReference type="OMA" id="NIYHRWV"/>
<dbReference type="VEuPathDB" id="FungiDB:ASPBRDRAFT_118237"/>
<keyword evidence="5" id="KW-0249">Electron transport</keyword>
<feature type="transmembrane region" description="Helical" evidence="13">
    <location>
        <begin position="51"/>
        <end position="70"/>
    </location>
</feature>
<comment type="subcellular location">
    <subcellularLocation>
        <location evidence="1">Membrane</location>
        <topology evidence="1">Multi-pass membrane protein</topology>
    </subcellularLocation>
</comment>
<dbReference type="InterPro" id="IPR051410">
    <property type="entry name" value="Ferric/Cupric_Reductase"/>
</dbReference>
<feature type="transmembrane region" description="Helical" evidence="13">
    <location>
        <begin position="294"/>
        <end position="312"/>
    </location>
</feature>
<proteinExistence type="inferred from homology"/>
<accession>A0A1L9UV22</accession>
<keyword evidence="4 13" id="KW-0812">Transmembrane</keyword>
<keyword evidence="9 13" id="KW-0472">Membrane</keyword>
<dbReference type="GO" id="GO:0006826">
    <property type="term" value="P:iron ion transport"/>
    <property type="evidence" value="ECO:0007669"/>
    <property type="project" value="TreeGrafter"/>
</dbReference>
<keyword evidence="6 13" id="KW-1133">Transmembrane helix</keyword>
<reference evidence="16" key="1">
    <citation type="journal article" date="2017" name="Genome Biol.">
        <title>Comparative genomics reveals high biological diversity and specific adaptations in the industrially and medically important fungal genus Aspergillus.</title>
        <authorList>
            <person name="de Vries R.P."/>
            <person name="Riley R."/>
            <person name="Wiebenga A."/>
            <person name="Aguilar-Osorio G."/>
            <person name="Amillis S."/>
            <person name="Uchima C.A."/>
            <person name="Anderluh G."/>
            <person name="Asadollahi M."/>
            <person name="Askin M."/>
            <person name="Barry K."/>
            <person name="Battaglia E."/>
            <person name="Bayram O."/>
            <person name="Benocci T."/>
            <person name="Braus-Stromeyer S.A."/>
            <person name="Caldana C."/>
            <person name="Canovas D."/>
            <person name="Cerqueira G.C."/>
            <person name="Chen F."/>
            <person name="Chen W."/>
            <person name="Choi C."/>
            <person name="Clum A."/>
            <person name="Dos Santos R.A."/>
            <person name="Damasio A.R."/>
            <person name="Diallinas G."/>
            <person name="Emri T."/>
            <person name="Fekete E."/>
            <person name="Flipphi M."/>
            <person name="Freyberg S."/>
            <person name="Gallo A."/>
            <person name="Gournas C."/>
            <person name="Habgood R."/>
            <person name="Hainaut M."/>
            <person name="Harispe M.L."/>
            <person name="Henrissat B."/>
            <person name="Hilden K.S."/>
            <person name="Hope R."/>
            <person name="Hossain A."/>
            <person name="Karabika E."/>
            <person name="Karaffa L."/>
            <person name="Karanyi Z."/>
            <person name="Krasevec N."/>
            <person name="Kuo A."/>
            <person name="Kusch H."/>
            <person name="LaButti K."/>
            <person name="Lagendijk E.L."/>
            <person name="Lapidus A."/>
            <person name="Levasseur A."/>
            <person name="Lindquist E."/>
            <person name="Lipzen A."/>
            <person name="Logrieco A.F."/>
            <person name="MacCabe A."/>
            <person name="Maekelae M.R."/>
            <person name="Malavazi I."/>
            <person name="Melin P."/>
            <person name="Meyer V."/>
            <person name="Mielnichuk N."/>
            <person name="Miskei M."/>
            <person name="Molnar A.P."/>
            <person name="Mule G."/>
            <person name="Ngan C.Y."/>
            <person name="Orejas M."/>
            <person name="Orosz E."/>
            <person name="Ouedraogo J.P."/>
            <person name="Overkamp K.M."/>
            <person name="Park H.-S."/>
            <person name="Perrone G."/>
            <person name="Piumi F."/>
            <person name="Punt P.J."/>
            <person name="Ram A.F."/>
            <person name="Ramon A."/>
            <person name="Rauscher S."/>
            <person name="Record E."/>
            <person name="Riano-Pachon D.M."/>
            <person name="Robert V."/>
            <person name="Roehrig J."/>
            <person name="Ruller R."/>
            <person name="Salamov A."/>
            <person name="Salih N.S."/>
            <person name="Samson R.A."/>
            <person name="Sandor E."/>
            <person name="Sanguinetti M."/>
            <person name="Schuetze T."/>
            <person name="Sepcic K."/>
            <person name="Shelest E."/>
            <person name="Sherlock G."/>
            <person name="Sophianopoulou V."/>
            <person name="Squina F.M."/>
            <person name="Sun H."/>
            <person name="Susca A."/>
            <person name="Todd R.B."/>
            <person name="Tsang A."/>
            <person name="Unkles S.E."/>
            <person name="van de Wiele N."/>
            <person name="van Rossen-Uffink D."/>
            <person name="Oliveira J.V."/>
            <person name="Vesth T.C."/>
            <person name="Visser J."/>
            <person name="Yu J.-H."/>
            <person name="Zhou M."/>
            <person name="Andersen M.R."/>
            <person name="Archer D.B."/>
            <person name="Baker S.E."/>
            <person name="Benoit I."/>
            <person name="Brakhage A.A."/>
            <person name="Braus G.H."/>
            <person name="Fischer R."/>
            <person name="Frisvad J.C."/>
            <person name="Goldman G.H."/>
            <person name="Houbraken J."/>
            <person name="Oakley B."/>
            <person name="Pocsi I."/>
            <person name="Scazzocchio C."/>
            <person name="Seiboth B."/>
            <person name="vanKuyk P.A."/>
            <person name="Wortman J."/>
            <person name="Dyer P.S."/>
            <person name="Grigoriev I.V."/>
        </authorList>
    </citation>
    <scope>NUCLEOTIDE SEQUENCE [LARGE SCALE GENOMIC DNA]</scope>
    <source>
        <strain evidence="16">CBS 101740 / IMI 381727 / IBT 21946</strain>
    </source>
</reference>
<evidence type="ECO:0000256" key="9">
    <source>
        <dbReference type="ARBA" id="ARBA00023136"/>
    </source>
</evidence>
<evidence type="ECO:0000256" key="4">
    <source>
        <dbReference type="ARBA" id="ARBA00022692"/>
    </source>
</evidence>
<evidence type="ECO:0000256" key="6">
    <source>
        <dbReference type="ARBA" id="ARBA00022989"/>
    </source>
</evidence>
<evidence type="ECO:0000256" key="8">
    <source>
        <dbReference type="ARBA" id="ARBA00023065"/>
    </source>
</evidence>
<dbReference type="GO" id="GO:0006879">
    <property type="term" value="P:intracellular iron ion homeostasis"/>
    <property type="evidence" value="ECO:0007669"/>
    <property type="project" value="TreeGrafter"/>
</dbReference>
<dbReference type="SUPFAM" id="SSF52343">
    <property type="entry name" value="Ferredoxin reductase-like, C-terminal NADP-linked domain"/>
    <property type="match status" value="1"/>
</dbReference>
<feature type="domain" description="FAD-binding FR-type" evidence="14">
    <location>
        <begin position="270"/>
        <end position="431"/>
    </location>
</feature>
<dbReference type="CDD" id="cd06186">
    <property type="entry name" value="NOX_Duox_like_FAD_NADP"/>
    <property type="match status" value="1"/>
</dbReference>
<evidence type="ECO:0000256" key="10">
    <source>
        <dbReference type="ARBA" id="ARBA00023180"/>
    </source>
</evidence>
<dbReference type="GO" id="GO:0015677">
    <property type="term" value="P:copper ion import"/>
    <property type="evidence" value="ECO:0007669"/>
    <property type="project" value="TreeGrafter"/>
</dbReference>